<protein>
    <submittedName>
        <fullName evidence="17">Uncharacterized protein</fullName>
    </submittedName>
</protein>
<evidence type="ECO:0000256" key="2">
    <source>
        <dbReference type="ARBA" id="ARBA00009450"/>
    </source>
</evidence>
<keyword evidence="12" id="KW-0564">Palmitate</keyword>
<keyword evidence="4" id="KW-1134">Transmembrane beta strand</keyword>
<dbReference type="GO" id="GO:0015159">
    <property type="term" value="F:polysaccharide transmembrane transporter activity"/>
    <property type="evidence" value="ECO:0007669"/>
    <property type="project" value="InterPro"/>
</dbReference>
<accession>A0A5K7ZR47</accession>
<keyword evidence="10" id="KW-0626">Porin</keyword>
<dbReference type="KEGG" id="dov:DSCO28_33160"/>
<evidence type="ECO:0000256" key="13">
    <source>
        <dbReference type="ARBA" id="ARBA00023237"/>
    </source>
</evidence>
<evidence type="ECO:0000256" key="5">
    <source>
        <dbReference type="ARBA" id="ARBA00022597"/>
    </source>
</evidence>
<dbReference type="Gene3D" id="3.10.560.10">
    <property type="entry name" value="Outer membrane lipoprotein wza domain like"/>
    <property type="match status" value="1"/>
</dbReference>
<dbReference type="InterPro" id="IPR003715">
    <property type="entry name" value="Poly_export_N"/>
</dbReference>
<name>A0A5K7ZR47_9BACT</name>
<dbReference type="Proteomes" id="UP000425960">
    <property type="component" value="Chromosome"/>
</dbReference>
<evidence type="ECO:0000256" key="9">
    <source>
        <dbReference type="ARBA" id="ARBA00023065"/>
    </source>
</evidence>
<comment type="subcellular location">
    <subcellularLocation>
        <location evidence="1">Cell outer membrane</location>
        <topology evidence="1">Multi-pass membrane protein</topology>
    </subcellularLocation>
</comment>
<evidence type="ECO:0000256" key="3">
    <source>
        <dbReference type="ARBA" id="ARBA00022448"/>
    </source>
</evidence>
<keyword evidence="9" id="KW-0406">Ion transport</keyword>
<dbReference type="Pfam" id="PF22461">
    <property type="entry name" value="SLBB_2"/>
    <property type="match status" value="1"/>
</dbReference>
<evidence type="ECO:0000256" key="14">
    <source>
        <dbReference type="ARBA" id="ARBA00023288"/>
    </source>
</evidence>
<evidence type="ECO:0000256" key="11">
    <source>
        <dbReference type="ARBA" id="ARBA00023136"/>
    </source>
</evidence>
<keyword evidence="8" id="KW-0625">Polysaccharide transport</keyword>
<organism evidence="17 18">
    <name type="scientific">Desulfosarcina ovata subsp. sediminis</name>
    <dbReference type="NCBI Taxonomy" id="885957"/>
    <lineage>
        <taxon>Bacteria</taxon>
        <taxon>Pseudomonadati</taxon>
        <taxon>Thermodesulfobacteriota</taxon>
        <taxon>Desulfobacteria</taxon>
        <taxon>Desulfobacterales</taxon>
        <taxon>Desulfosarcinaceae</taxon>
        <taxon>Desulfosarcina</taxon>
    </lineage>
</organism>
<dbReference type="GO" id="GO:0006811">
    <property type="term" value="P:monoatomic ion transport"/>
    <property type="evidence" value="ECO:0007669"/>
    <property type="project" value="UniProtKB-KW"/>
</dbReference>
<keyword evidence="6" id="KW-0812">Transmembrane</keyword>
<evidence type="ECO:0000256" key="8">
    <source>
        <dbReference type="ARBA" id="ARBA00023047"/>
    </source>
</evidence>
<comment type="similarity">
    <text evidence="2">Belongs to the BexD/CtrA/VexA family.</text>
</comment>
<dbReference type="InterPro" id="IPR049712">
    <property type="entry name" value="Poly_export"/>
</dbReference>
<dbReference type="GO" id="GO:0015288">
    <property type="term" value="F:porin activity"/>
    <property type="evidence" value="ECO:0007669"/>
    <property type="project" value="UniProtKB-KW"/>
</dbReference>
<evidence type="ECO:0000256" key="6">
    <source>
        <dbReference type="ARBA" id="ARBA00022692"/>
    </source>
</evidence>
<evidence type="ECO:0000313" key="17">
    <source>
        <dbReference type="EMBL" id="BBO82750.1"/>
    </source>
</evidence>
<sequence>MIKRSVVFLSLAIISFIVCHEAYAEFYRVGPGDILEVSVWKDENLTREVIVSPDYIISYPLINDINVKEMSVQQIRDAIVDKLSEYIPDASVSVMLKEINSLRVFVIGQVNNPGMFPITLETHVMQVLAQAKGLTPFASERDIHILRYKNGATEKIAFDYKAVLKGDLLEQDILLNRGDVIVVP</sequence>
<evidence type="ECO:0000256" key="12">
    <source>
        <dbReference type="ARBA" id="ARBA00023139"/>
    </source>
</evidence>
<keyword evidence="11" id="KW-0472">Membrane</keyword>
<evidence type="ECO:0000313" key="18">
    <source>
        <dbReference type="Proteomes" id="UP000425960"/>
    </source>
</evidence>
<reference evidence="17 18" key="1">
    <citation type="submission" date="2019-11" db="EMBL/GenBank/DDBJ databases">
        <title>Comparative genomics of hydrocarbon-degrading Desulfosarcina strains.</title>
        <authorList>
            <person name="Watanabe M."/>
            <person name="Kojima H."/>
            <person name="Fukui M."/>
        </authorList>
    </citation>
    <scope>NUCLEOTIDE SEQUENCE [LARGE SCALE GENOMIC DNA]</scope>
    <source>
        <strain evidence="17 18">28bB2T</strain>
    </source>
</reference>
<dbReference type="EMBL" id="AP021876">
    <property type="protein sequence ID" value="BBO82750.1"/>
    <property type="molecule type" value="Genomic_DNA"/>
</dbReference>
<evidence type="ECO:0000256" key="4">
    <source>
        <dbReference type="ARBA" id="ARBA00022452"/>
    </source>
</evidence>
<feature type="domain" description="Polysaccharide export protein N-terminal" evidence="15">
    <location>
        <begin position="25"/>
        <end position="96"/>
    </location>
</feature>
<dbReference type="PANTHER" id="PTHR33619:SF3">
    <property type="entry name" value="POLYSACCHARIDE EXPORT PROTEIN GFCE-RELATED"/>
    <property type="match status" value="1"/>
</dbReference>
<dbReference type="PANTHER" id="PTHR33619">
    <property type="entry name" value="POLYSACCHARIDE EXPORT PROTEIN GFCE-RELATED"/>
    <property type="match status" value="1"/>
</dbReference>
<dbReference type="InterPro" id="IPR054765">
    <property type="entry name" value="SLBB_dom"/>
</dbReference>
<dbReference type="GO" id="GO:0046930">
    <property type="term" value="C:pore complex"/>
    <property type="evidence" value="ECO:0007669"/>
    <property type="project" value="UniProtKB-KW"/>
</dbReference>
<evidence type="ECO:0000256" key="10">
    <source>
        <dbReference type="ARBA" id="ARBA00023114"/>
    </source>
</evidence>
<feature type="domain" description="SLBB" evidence="16">
    <location>
        <begin position="103"/>
        <end position="183"/>
    </location>
</feature>
<keyword evidence="3" id="KW-0813">Transport</keyword>
<keyword evidence="13" id="KW-0998">Cell outer membrane</keyword>
<keyword evidence="7" id="KW-0732">Signal</keyword>
<evidence type="ECO:0000256" key="1">
    <source>
        <dbReference type="ARBA" id="ARBA00004571"/>
    </source>
</evidence>
<keyword evidence="5" id="KW-0762">Sugar transport</keyword>
<dbReference type="RefSeq" id="WP_155323123.1">
    <property type="nucleotide sequence ID" value="NZ_AP021876.1"/>
</dbReference>
<evidence type="ECO:0000259" key="15">
    <source>
        <dbReference type="Pfam" id="PF02563"/>
    </source>
</evidence>
<keyword evidence="14" id="KW-0449">Lipoprotein</keyword>
<evidence type="ECO:0000259" key="16">
    <source>
        <dbReference type="Pfam" id="PF22461"/>
    </source>
</evidence>
<dbReference type="Pfam" id="PF02563">
    <property type="entry name" value="Poly_export"/>
    <property type="match status" value="1"/>
</dbReference>
<evidence type="ECO:0000256" key="7">
    <source>
        <dbReference type="ARBA" id="ARBA00022729"/>
    </source>
</evidence>
<dbReference type="Gene3D" id="3.30.1950.10">
    <property type="entry name" value="wza like domain"/>
    <property type="match status" value="1"/>
</dbReference>
<proteinExistence type="inferred from homology"/>
<gene>
    <name evidence="17" type="ORF">DSCO28_33160</name>
</gene>
<dbReference type="GO" id="GO:0009279">
    <property type="term" value="C:cell outer membrane"/>
    <property type="evidence" value="ECO:0007669"/>
    <property type="project" value="UniProtKB-SubCell"/>
</dbReference>
<dbReference type="AlphaFoldDB" id="A0A5K7ZR47"/>